<sequence>MEREGKCREREGRKQEFTGRIKLKSRVLVGKRGGNCRTPSLTWRLGFVQADGSVKEDLIFSTVATAATLSARKLGANLWEVLPHRLKAVKMTNGGARAPYYHHRRHNHKDKGFEPPDDSPHEETSEKANLMASQRNNRFGSQETRRKTPYTTKTLGGRGAKLLDDAQRTARAISRKNLDSKSVILSKQRGSPNRADLGVDLHEMLNAKQNREGDLRAKLNDRRAAASSKVITPVGLIAFMTRPEHRETVPRYQTPFFREIEEMDPLEKFTPPRFMVYVESQTQDPISRIERVRQTTRGVNRELPSLTESFIAWFVTNTKAPKGVGSLLMFNKGNNELIRTLCKLRTLYHEFCISILSKNFKELAELYASPELCLVNMSKYT</sequence>
<gene>
    <name evidence="2" type="ORF">Acr_14g0006210</name>
</gene>
<name>A0A7J0FQJ1_9ERIC</name>
<dbReference type="EMBL" id="BJWL01000014">
    <property type="protein sequence ID" value="GFZ00986.1"/>
    <property type="molecule type" value="Genomic_DNA"/>
</dbReference>
<feature type="region of interest" description="Disordered" evidence="1">
    <location>
        <begin position="98"/>
        <end position="157"/>
    </location>
</feature>
<comment type="caution">
    <text evidence="2">The sequence shown here is derived from an EMBL/GenBank/DDBJ whole genome shotgun (WGS) entry which is preliminary data.</text>
</comment>
<dbReference type="OrthoDB" id="1736252at2759"/>
<keyword evidence="3" id="KW-1185">Reference proteome</keyword>
<feature type="compositionally biased region" description="Polar residues" evidence="1">
    <location>
        <begin position="131"/>
        <end position="142"/>
    </location>
</feature>
<organism evidence="2 3">
    <name type="scientific">Actinidia rufa</name>
    <dbReference type="NCBI Taxonomy" id="165716"/>
    <lineage>
        <taxon>Eukaryota</taxon>
        <taxon>Viridiplantae</taxon>
        <taxon>Streptophyta</taxon>
        <taxon>Embryophyta</taxon>
        <taxon>Tracheophyta</taxon>
        <taxon>Spermatophyta</taxon>
        <taxon>Magnoliopsida</taxon>
        <taxon>eudicotyledons</taxon>
        <taxon>Gunneridae</taxon>
        <taxon>Pentapetalae</taxon>
        <taxon>asterids</taxon>
        <taxon>Ericales</taxon>
        <taxon>Actinidiaceae</taxon>
        <taxon>Actinidia</taxon>
    </lineage>
</organism>
<protein>
    <submittedName>
        <fullName evidence="2">Uncharacterized protein</fullName>
    </submittedName>
</protein>
<evidence type="ECO:0000256" key="1">
    <source>
        <dbReference type="SAM" id="MobiDB-lite"/>
    </source>
</evidence>
<dbReference type="Proteomes" id="UP000585474">
    <property type="component" value="Unassembled WGS sequence"/>
</dbReference>
<reference evidence="2 3" key="1">
    <citation type="submission" date="2019-07" db="EMBL/GenBank/DDBJ databases">
        <title>De Novo Assembly of kiwifruit Actinidia rufa.</title>
        <authorList>
            <person name="Sugita-Konishi S."/>
            <person name="Sato K."/>
            <person name="Mori E."/>
            <person name="Abe Y."/>
            <person name="Kisaki G."/>
            <person name="Hamano K."/>
            <person name="Suezawa K."/>
            <person name="Otani M."/>
            <person name="Fukuda T."/>
            <person name="Manabe T."/>
            <person name="Gomi K."/>
            <person name="Tabuchi M."/>
            <person name="Akimitsu K."/>
            <person name="Kataoka I."/>
        </authorList>
    </citation>
    <scope>NUCLEOTIDE SEQUENCE [LARGE SCALE GENOMIC DNA]</scope>
    <source>
        <strain evidence="3">cv. Fuchu</strain>
    </source>
</reference>
<evidence type="ECO:0000313" key="2">
    <source>
        <dbReference type="EMBL" id="GFZ00986.1"/>
    </source>
</evidence>
<proteinExistence type="predicted"/>
<feature type="compositionally biased region" description="Basic residues" evidence="1">
    <location>
        <begin position="100"/>
        <end position="109"/>
    </location>
</feature>
<evidence type="ECO:0000313" key="3">
    <source>
        <dbReference type="Proteomes" id="UP000585474"/>
    </source>
</evidence>
<accession>A0A7J0FQJ1</accession>
<dbReference type="AlphaFoldDB" id="A0A7J0FQJ1"/>
<feature type="compositionally biased region" description="Basic and acidic residues" evidence="1">
    <location>
        <begin position="110"/>
        <end position="126"/>
    </location>
</feature>